<keyword evidence="1" id="KW-0479">Metal-binding</keyword>
<keyword evidence="6" id="KW-0539">Nucleus</keyword>
<dbReference type="PANTHER" id="PTHR36206">
    <property type="entry name" value="ASPERCRYPTIN BIOSYNTHESIS CLUSTER-SPECIFIC TRANSCRIPTION REGULATOR ATNN-RELATED"/>
    <property type="match status" value="1"/>
</dbReference>
<dbReference type="PROSITE" id="PS00463">
    <property type="entry name" value="ZN2_CY6_FUNGAL_1"/>
    <property type="match status" value="1"/>
</dbReference>
<keyword evidence="5" id="KW-0804">Transcription</keyword>
<dbReference type="GO" id="GO:0008270">
    <property type="term" value="F:zinc ion binding"/>
    <property type="evidence" value="ECO:0007669"/>
    <property type="project" value="InterPro"/>
</dbReference>
<keyword evidence="9" id="KW-1185">Reference proteome</keyword>
<evidence type="ECO:0000256" key="3">
    <source>
        <dbReference type="ARBA" id="ARBA00023015"/>
    </source>
</evidence>
<reference evidence="8" key="2">
    <citation type="submission" date="2023-06" db="EMBL/GenBank/DDBJ databases">
        <authorList>
            <consortium name="Lawrence Berkeley National Laboratory"/>
            <person name="Haridas S."/>
            <person name="Hensen N."/>
            <person name="Bonometti L."/>
            <person name="Westerberg I."/>
            <person name="Brannstrom I.O."/>
            <person name="Guillou S."/>
            <person name="Cros-Aarteil S."/>
            <person name="Calhoun S."/>
            <person name="Kuo A."/>
            <person name="Mondo S."/>
            <person name="Pangilinan J."/>
            <person name="Riley R."/>
            <person name="LaButti K."/>
            <person name="Andreopoulos B."/>
            <person name="Lipzen A."/>
            <person name="Chen C."/>
            <person name="Yanf M."/>
            <person name="Daum C."/>
            <person name="Ng V."/>
            <person name="Clum A."/>
            <person name="Steindorff A."/>
            <person name="Ohm R."/>
            <person name="Martin F."/>
            <person name="Silar P."/>
            <person name="Natvig D."/>
            <person name="Lalanne C."/>
            <person name="Gautier V."/>
            <person name="Ament-velasquez S.L."/>
            <person name="Kruys A."/>
            <person name="Hutchinson M.I."/>
            <person name="Powell A.J."/>
            <person name="Barry K."/>
            <person name="Miller A.N."/>
            <person name="Grigoriev I.V."/>
            <person name="Debuchy R."/>
            <person name="Gladieux P."/>
            <person name="Thoren M.H."/>
            <person name="Johannesson H."/>
        </authorList>
    </citation>
    <scope>NUCLEOTIDE SEQUENCE</scope>
    <source>
        <strain evidence="8">CBS 232.78</strain>
    </source>
</reference>
<dbReference type="GO" id="GO:0003677">
    <property type="term" value="F:DNA binding"/>
    <property type="evidence" value="ECO:0007669"/>
    <property type="project" value="UniProtKB-KW"/>
</dbReference>
<dbReference type="SUPFAM" id="SSF57701">
    <property type="entry name" value="Zn2/Cys6 DNA-binding domain"/>
    <property type="match status" value="1"/>
</dbReference>
<keyword evidence="3" id="KW-0805">Transcription regulation</keyword>
<keyword evidence="2" id="KW-0862">Zinc</keyword>
<evidence type="ECO:0000256" key="1">
    <source>
        <dbReference type="ARBA" id="ARBA00022723"/>
    </source>
</evidence>
<dbReference type="SMART" id="SM00066">
    <property type="entry name" value="GAL4"/>
    <property type="match status" value="1"/>
</dbReference>
<dbReference type="PANTHER" id="PTHR36206:SF16">
    <property type="entry name" value="TRANSCRIPTION FACTOR DOMAIN-CONTAINING PROTEIN-RELATED"/>
    <property type="match status" value="1"/>
</dbReference>
<organism evidence="8 9">
    <name type="scientific">Podospora didyma</name>
    <dbReference type="NCBI Taxonomy" id="330526"/>
    <lineage>
        <taxon>Eukaryota</taxon>
        <taxon>Fungi</taxon>
        <taxon>Dikarya</taxon>
        <taxon>Ascomycota</taxon>
        <taxon>Pezizomycotina</taxon>
        <taxon>Sordariomycetes</taxon>
        <taxon>Sordariomycetidae</taxon>
        <taxon>Sordariales</taxon>
        <taxon>Podosporaceae</taxon>
        <taxon>Podospora</taxon>
    </lineage>
</organism>
<dbReference type="Pfam" id="PF00172">
    <property type="entry name" value="Zn_clus"/>
    <property type="match status" value="1"/>
</dbReference>
<comment type="caution">
    <text evidence="8">The sequence shown here is derived from an EMBL/GenBank/DDBJ whole genome shotgun (WGS) entry which is preliminary data.</text>
</comment>
<dbReference type="InterPro" id="IPR052360">
    <property type="entry name" value="Transcr_Regulatory_Proteins"/>
</dbReference>
<evidence type="ECO:0000256" key="2">
    <source>
        <dbReference type="ARBA" id="ARBA00022833"/>
    </source>
</evidence>
<dbReference type="Gene3D" id="4.10.240.10">
    <property type="entry name" value="Zn(2)-C6 fungal-type DNA-binding domain"/>
    <property type="match status" value="1"/>
</dbReference>
<dbReference type="EMBL" id="JAULSW010000004">
    <property type="protein sequence ID" value="KAK3385315.1"/>
    <property type="molecule type" value="Genomic_DNA"/>
</dbReference>
<proteinExistence type="predicted"/>
<keyword evidence="4" id="KW-0238">DNA-binding</keyword>
<dbReference type="PROSITE" id="PS50048">
    <property type="entry name" value="ZN2_CY6_FUNGAL_2"/>
    <property type="match status" value="1"/>
</dbReference>
<dbReference type="Proteomes" id="UP001285441">
    <property type="component" value="Unassembled WGS sequence"/>
</dbReference>
<dbReference type="GO" id="GO:0000981">
    <property type="term" value="F:DNA-binding transcription factor activity, RNA polymerase II-specific"/>
    <property type="evidence" value="ECO:0007669"/>
    <property type="project" value="InterPro"/>
</dbReference>
<dbReference type="InterPro" id="IPR036864">
    <property type="entry name" value="Zn2-C6_fun-type_DNA-bd_sf"/>
</dbReference>
<protein>
    <recommendedName>
        <fullName evidence="7">Zn(2)-C6 fungal-type domain-containing protein</fullName>
    </recommendedName>
</protein>
<evidence type="ECO:0000259" key="7">
    <source>
        <dbReference type="PROSITE" id="PS50048"/>
    </source>
</evidence>
<evidence type="ECO:0000256" key="4">
    <source>
        <dbReference type="ARBA" id="ARBA00023125"/>
    </source>
</evidence>
<dbReference type="AlphaFoldDB" id="A0AAE0TZM1"/>
<sequence length="84" mass="9128">MVRPRRSKVKTGCQTCKTRKVKCDEGRPACVRCVSTGRACDGYGIWGGGSKHSDGPQRNVRPNLNSTTQLVIATVTPQTQTEHA</sequence>
<reference evidence="8" key="1">
    <citation type="journal article" date="2023" name="Mol. Phylogenet. Evol.">
        <title>Genome-scale phylogeny and comparative genomics of the fungal order Sordariales.</title>
        <authorList>
            <person name="Hensen N."/>
            <person name="Bonometti L."/>
            <person name="Westerberg I."/>
            <person name="Brannstrom I.O."/>
            <person name="Guillou S."/>
            <person name="Cros-Aarteil S."/>
            <person name="Calhoun S."/>
            <person name="Haridas S."/>
            <person name="Kuo A."/>
            <person name="Mondo S."/>
            <person name="Pangilinan J."/>
            <person name="Riley R."/>
            <person name="LaButti K."/>
            <person name="Andreopoulos B."/>
            <person name="Lipzen A."/>
            <person name="Chen C."/>
            <person name="Yan M."/>
            <person name="Daum C."/>
            <person name="Ng V."/>
            <person name="Clum A."/>
            <person name="Steindorff A."/>
            <person name="Ohm R.A."/>
            <person name="Martin F."/>
            <person name="Silar P."/>
            <person name="Natvig D.O."/>
            <person name="Lalanne C."/>
            <person name="Gautier V."/>
            <person name="Ament-Velasquez S.L."/>
            <person name="Kruys A."/>
            <person name="Hutchinson M.I."/>
            <person name="Powell A.J."/>
            <person name="Barry K."/>
            <person name="Miller A.N."/>
            <person name="Grigoriev I.V."/>
            <person name="Debuchy R."/>
            <person name="Gladieux P."/>
            <person name="Hiltunen Thoren M."/>
            <person name="Johannesson H."/>
        </authorList>
    </citation>
    <scope>NUCLEOTIDE SEQUENCE</scope>
    <source>
        <strain evidence="8">CBS 232.78</strain>
    </source>
</reference>
<evidence type="ECO:0000256" key="6">
    <source>
        <dbReference type="ARBA" id="ARBA00023242"/>
    </source>
</evidence>
<gene>
    <name evidence="8" type="ORF">B0H63DRAFT_181546</name>
</gene>
<feature type="domain" description="Zn(2)-C6 fungal-type" evidence="7">
    <location>
        <begin position="12"/>
        <end position="40"/>
    </location>
</feature>
<evidence type="ECO:0000256" key="5">
    <source>
        <dbReference type="ARBA" id="ARBA00023163"/>
    </source>
</evidence>
<dbReference type="CDD" id="cd00067">
    <property type="entry name" value="GAL4"/>
    <property type="match status" value="1"/>
</dbReference>
<dbReference type="InterPro" id="IPR001138">
    <property type="entry name" value="Zn2Cys6_DnaBD"/>
</dbReference>
<evidence type="ECO:0000313" key="9">
    <source>
        <dbReference type="Proteomes" id="UP001285441"/>
    </source>
</evidence>
<accession>A0AAE0TZM1</accession>
<name>A0AAE0TZM1_9PEZI</name>
<evidence type="ECO:0000313" key="8">
    <source>
        <dbReference type="EMBL" id="KAK3385315.1"/>
    </source>
</evidence>